<keyword evidence="3" id="KW-1185">Reference proteome</keyword>
<gene>
    <name evidence="2" type="ORF">A3Q56_00939</name>
</gene>
<dbReference type="GO" id="GO:0005763">
    <property type="term" value="C:mitochondrial small ribosomal subunit"/>
    <property type="evidence" value="ECO:0007669"/>
    <property type="project" value="TreeGrafter"/>
</dbReference>
<proteinExistence type="inferred from homology"/>
<dbReference type="PANTHER" id="PTHR12534:SF0">
    <property type="entry name" value="SMALL RIBOSOMAL SUBUNIT PROTEIN US2M"/>
    <property type="match status" value="1"/>
</dbReference>
<accession>A0A177BAF2</accession>
<dbReference type="Proteomes" id="UP000078046">
    <property type="component" value="Unassembled WGS sequence"/>
</dbReference>
<evidence type="ECO:0000313" key="3">
    <source>
        <dbReference type="Proteomes" id="UP000078046"/>
    </source>
</evidence>
<name>A0A177BAF2_9BILA</name>
<dbReference type="CDD" id="cd01425">
    <property type="entry name" value="RPS2"/>
    <property type="match status" value="1"/>
</dbReference>
<dbReference type="PANTHER" id="PTHR12534">
    <property type="entry name" value="30S RIBOSOMAL PROTEIN S2 PROKARYOTIC AND ORGANELLAR"/>
    <property type="match status" value="1"/>
</dbReference>
<organism evidence="2 3">
    <name type="scientific">Intoshia linei</name>
    <dbReference type="NCBI Taxonomy" id="1819745"/>
    <lineage>
        <taxon>Eukaryota</taxon>
        <taxon>Metazoa</taxon>
        <taxon>Spiralia</taxon>
        <taxon>Lophotrochozoa</taxon>
        <taxon>Mesozoa</taxon>
        <taxon>Orthonectida</taxon>
        <taxon>Rhopaluridae</taxon>
        <taxon>Intoshia</taxon>
    </lineage>
</organism>
<dbReference type="InterPro" id="IPR023591">
    <property type="entry name" value="Ribosomal_uS2_flav_dom_sf"/>
</dbReference>
<dbReference type="OrthoDB" id="2320368at2759"/>
<dbReference type="SUPFAM" id="SSF52313">
    <property type="entry name" value="Ribosomal protein S2"/>
    <property type="match status" value="1"/>
</dbReference>
<dbReference type="PRINTS" id="PR00395">
    <property type="entry name" value="RIBOSOMALS2"/>
</dbReference>
<dbReference type="AlphaFoldDB" id="A0A177BAF2"/>
<comment type="caution">
    <text evidence="2">The sequence shown here is derived from an EMBL/GenBank/DDBJ whole genome shotgun (WGS) entry which is preliminary data.</text>
</comment>
<dbReference type="Gene3D" id="3.40.50.10490">
    <property type="entry name" value="Glucose-6-phosphate isomerase like protein, domain 1"/>
    <property type="match status" value="1"/>
</dbReference>
<dbReference type="GO" id="GO:0006412">
    <property type="term" value="P:translation"/>
    <property type="evidence" value="ECO:0007669"/>
    <property type="project" value="InterPro"/>
</dbReference>
<dbReference type="EMBL" id="LWCA01000063">
    <property type="protein sequence ID" value="OAF71297.1"/>
    <property type="molecule type" value="Genomic_DNA"/>
</dbReference>
<comment type="similarity">
    <text evidence="1">Belongs to the universal ribosomal protein uS2 family.</text>
</comment>
<protein>
    <recommendedName>
        <fullName evidence="4">28S ribosomal protein S2, mitochondrial</fullName>
    </recommendedName>
</protein>
<dbReference type="InterPro" id="IPR001865">
    <property type="entry name" value="Ribosomal_uS2"/>
</dbReference>
<reference evidence="2 3" key="1">
    <citation type="submission" date="2016-04" db="EMBL/GenBank/DDBJ databases">
        <title>The genome of Intoshia linei affirms orthonectids as highly simplified spiralians.</title>
        <authorList>
            <person name="Mikhailov K.V."/>
            <person name="Slusarev G.S."/>
            <person name="Nikitin M.A."/>
            <person name="Logacheva M.D."/>
            <person name="Penin A."/>
            <person name="Aleoshin V."/>
            <person name="Panchin Y.V."/>
        </authorList>
    </citation>
    <scope>NUCLEOTIDE SEQUENCE [LARGE SCALE GENOMIC DNA]</scope>
    <source>
        <strain evidence="2">Intl2013</strain>
        <tissue evidence="2">Whole animal</tissue>
    </source>
</reference>
<dbReference type="Pfam" id="PF00318">
    <property type="entry name" value="Ribosomal_S2"/>
    <property type="match status" value="2"/>
</dbReference>
<evidence type="ECO:0008006" key="4">
    <source>
        <dbReference type="Google" id="ProtNLM"/>
    </source>
</evidence>
<evidence type="ECO:0000313" key="2">
    <source>
        <dbReference type="EMBL" id="OAF71297.1"/>
    </source>
</evidence>
<dbReference type="HAMAP" id="MF_00291_B">
    <property type="entry name" value="Ribosomal_uS2_B"/>
    <property type="match status" value="1"/>
</dbReference>
<dbReference type="GO" id="GO:0003735">
    <property type="term" value="F:structural constituent of ribosome"/>
    <property type="evidence" value="ECO:0007669"/>
    <property type="project" value="InterPro"/>
</dbReference>
<evidence type="ECO:0000256" key="1">
    <source>
        <dbReference type="ARBA" id="ARBA00006242"/>
    </source>
</evidence>
<dbReference type="InterPro" id="IPR005706">
    <property type="entry name" value="Ribosomal_uS2_bac/mit/plastid"/>
</dbReference>
<sequence length="240" mass="27491">MFSLRSNTKHVNFQKWKRCIKNLSTSTVPLESIPQKVENDTIQKKSENIYKILKNVTLSNLVKNKCHLGHREECRHDLMKQFIYGTRIGTDILDMTITKLQLLDSLNFVYEISQQNGIILFVCNNRRFSPLIENEVEKVGEYSHCHLWRNTTFTNSTNKFGFFVRLPDVVILLGSNFSVYEQHSVVKEAAKLNIPLVGVVDSDSDPSYITYPIPGNDDTMESITYYLNLFCGAIKAGKGN</sequence>